<dbReference type="SUPFAM" id="SSF53067">
    <property type="entry name" value="Actin-like ATPase domain"/>
    <property type="match status" value="2"/>
</dbReference>
<evidence type="ECO:0000313" key="2">
    <source>
        <dbReference type="EMBL" id="AIF97612.1"/>
    </source>
</evidence>
<organism evidence="2 3">
    <name type="scientific">Alteromonas australica</name>
    <dbReference type="NCBI Taxonomy" id="589873"/>
    <lineage>
        <taxon>Bacteria</taxon>
        <taxon>Pseudomonadati</taxon>
        <taxon>Pseudomonadota</taxon>
        <taxon>Gammaproteobacteria</taxon>
        <taxon>Alteromonadales</taxon>
        <taxon>Alteromonadaceae</taxon>
        <taxon>Alteromonas/Salinimonas group</taxon>
        <taxon>Alteromonas</taxon>
    </lineage>
</organism>
<dbReference type="AlphaFoldDB" id="A0A075P2P2"/>
<gene>
    <name evidence="2" type="ORF">EP13_02265</name>
</gene>
<dbReference type="PANTHER" id="PTHR32432:SF3">
    <property type="entry name" value="ETHANOLAMINE UTILIZATION PROTEIN EUTJ"/>
    <property type="match status" value="1"/>
</dbReference>
<dbReference type="KEGG" id="aal:EP13_02265"/>
<dbReference type="GO" id="GO:0051301">
    <property type="term" value="P:cell division"/>
    <property type="evidence" value="ECO:0007669"/>
    <property type="project" value="InterPro"/>
</dbReference>
<dbReference type="Gene3D" id="3.30.420.40">
    <property type="match status" value="2"/>
</dbReference>
<reference evidence="2 3" key="1">
    <citation type="submission" date="2014-06" db="EMBL/GenBank/DDBJ databases">
        <title>Genomes of Alteromonas australica, a world apart.</title>
        <authorList>
            <person name="Gonzaga A."/>
            <person name="Lopez-Perez M."/>
            <person name="Rodriguez-Valera F."/>
        </authorList>
    </citation>
    <scope>NUCLEOTIDE SEQUENCE [LARGE SCALE GENOMIC DNA]</scope>
    <source>
        <strain evidence="2 3">H 17</strain>
    </source>
</reference>
<dbReference type="Gene3D" id="3.30.1490.300">
    <property type="match status" value="1"/>
</dbReference>
<dbReference type="EMBL" id="CP008849">
    <property type="protein sequence ID" value="AIF97612.1"/>
    <property type="molecule type" value="Genomic_DNA"/>
</dbReference>
<dbReference type="PANTHER" id="PTHR32432">
    <property type="entry name" value="CELL DIVISION PROTEIN FTSA-RELATED"/>
    <property type="match status" value="1"/>
</dbReference>
<dbReference type="Proteomes" id="UP000056090">
    <property type="component" value="Chromosome"/>
</dbReference>
<sequence length="355" mass="39337">MKSLFKKKLPPIVGLDIGTRQIKAVWIEQSSDGFVLQGYACESISKTAFSERDIKDYEAVSLALKKVRSSLKTKLKHACVAVAGSSVINKVVHMSPEQNDHELESQIEIEADSLIPYPIEEVYLDFEELGPSEAYAGKINVLLTAAHKELVDSRLLLAREANFEPKVVDVENFALGNAIDYFYTSGAQDQPICCINIGASLLQVCVVHHGEVVYNKEHGFGLNQLINDISAIHMIERDDVERQLLEGTLSEQWKDDTLPLFAANLQQNINRALQMYMSTLHAERPAKLLMTGGAATITPLIDILQQDLALDIEAFNPFSTMKISDKLDAARLTRIAPQLAIAAGLASRSFTTWHM</sequence>
<dbReference type="InterPro" id="IPR005883">
    <property type="entry name" value="PilM"/>
</dbReference>
<dbReference type="RefSeq" id="WP_044055788.1">
    <property type="nucleotide sequence ID" value="NZ_CBCSKJ010000006.1"/>
</dbReference>
<dbReference type="NCBIfam" id="TIGR01175">
    <property type="entry name" value="pilM"/>
    <property type="match status" value="1"/>
</dbReference>
<evidence type="ECO:0000313" key="3">
    <source>
        <dbReference type="Proteomes" id="UP000056090"/>
    </source>
</evidence>
<dbReference type="CDD" id="cd24049">
    <property type="entry name" value="ASKHA_NBD_PilM"/>
    <property type="match status" value="1"/>
</dbReference>
<dbReference type="Pfam" id="PF11104">
    <property type="entry name" value="PilM_2"/>
    <property type="match status" value="1"/>
</dbReference>
<dbReference type="GeneID" id="78253768"/>
<name>A0A075P2P2_9ALTE</name>
<evidence type="ECO:0000259" key="1">
    <source>
        <dbReference type="SMART" id="SM00842"/>
    </source>
</evidence>
<dbReference type="eggNOG" id="COG4972">
    <property type="taxonomic scope" value="Bacteria"/>
</dbReference>
<dbReference type="InterPro" id="IPR003494">
    <property type="entry name" value="SHS2_FtsA"/>
</dbReference>
<feature type="domain" description="SHS2" evidence="1">
    <location>
        <begin position="12"/>
        <end position="179"/>
    </location>
</feature>
<proteinExistence type="predicted"/>
<dbReference type="PIRSF" id="PIRSF019169">
    <property type="entry name" value="PilM"/>
    <property type="match status" value="1"/>
</dbReference>
<protein>
    <submittedName>
        <fullName evidence="2">Pilus assembly protein PilM</fullName>
    </submittedName>
</protein>
<dbReference type="InterPro" id="IPR043129">
    <property type="entry name" value="ATPase_NBD"/>
</dbReference>
<accession>A0A075P2P2</accession>
<dbReference type="SMART" id="SM00842">
    <property type="entry name" value="FtsA"/>
    <property type="match status" value="1"/>
</dbReference>
<dbReference type="InterPro" id="IPR050696">
    <property type="entry name" value="FtsA/MreB"/>
</dbReference>
<keyword evidence="3" id="KW-1185">Reference proteome</keyword>